<dbReference type="PANTHER" id="PTHR10642">
    <property type="entry name" value="RIBONUCLEASE H1"/>
    <property type="match status" value="1"/>
</dbReference>
<feature type="compositionally biased region" description="Low complexity" evidence="2">
    <location>
        <begin position="242"/>
        <end position="265"/>
    </location>
</feature>
<dbReference type="InterPro" id="IPR009027">
    <property type="entry name" value="Ribosomal_bL9/RNase_H1_N"/>
</dbReference>
<sequence length="297" mass="32156">MPDKRFYAVRSGKTPGVFTKKKSLTNSVDGASERDYRSFANFDDAQAYVNGEVDVPHETVYICGMGRGNSKRGTVGGVGVWYGPKDDRNLSRPIFGRPPAKGKGPGPPPNVRQRAELTAIIRMLEAALKRCLSHRYKTKGIRIAVESEPTILALTEWGERWERNNYQHDKRPIDNVDLIIQARELIKVYNAVFKVCRSNCAADGILFRRPETQNEGTKGVYQLGFDGAGLADAPPAPGPKKGGPSFNKSPGSGSVGPPSKSFGRPQGPPRGGMRGGASQRGGRGRGGGAPRPPMARR</sequence>
<evidence type="ECO:0008006" key="7">
    <source>
        <dbReference type="Google" id="ProtNLM"/>
    </source>
</evidence>
<accession>A0A642VAW9</accession>
<name>A0A642VAW9_9ASCO</name>
<dbReference type="AlphaFoldDB" id="A0A642VAW9"/>
<dbReference type="Gene3D" id="3.40.970.10">
    <property type="entry name" value="Ribonuclease H1, N-terminal domain"/>
    <property type="match status" value="1"/>
</dbReference>
<dbReference type="Gene3D" id="3.30.420.10">
    <property type="entry name" value="Ribonuclease H-like superfamily/Ribonuclease H"/>
    <property type="match status" value="1"/>
</dbReference>
<dbReference type="Proteomes" id="UP000761534">
    <property type="component" value="Unassembled WGS sequence"/>
</dbReference>
<dbReference type="Pfam" id="PF00075">
    <property type="entry name" value="RNase_H"/>
    <property type="match status" value="1"/>
</dbReference>
<comment type="caution">
    <text evidence="5">The sequence shown here is derived from an EMBL/GenBank/DDBJ whole genome shotgun (WGS) entry which is preliminary data.</text>
</comment>
<dbReference type="PANTHER" id="PTHR10642:SF25">
    <property type="entry name" value="RNASE H TYPE-1 DOMAIN-CONTAINING PROTEIN"/>
    <property type="match status" value="1"/>
</dbReference>
<dbReference type="InterPro" id="IPR002156">
    <property type="entry name" value="RNaseH_domain"/>
</dbReference>
<dbReference type="InterPro" id="IPR011320">
    <property type="entry name" value="RNase_H1_N"/>
</dbReference>
<dbReference type="Pfam" id="PF01693">
    <property type="entry name" value="Cauli_VI"/>
    <property type="match status" value="1"/>
</dbReference>
<organism evidence="5 6">
    <name type="scientific">Trichomonascus ciferrii</name>
    <dbReference type="NCBI Taxonomy" id="44093"/>
    <lineage>
        <taxon>Eukaryota</taxon>
        <taxon>Fungi</taxon>
        <taxon>Dikarya</taxon>
        <taxon>Ascomycota</taxon>
        <taxon>Saccharomycotina</taxon>
        <taxon>Dipodascomycetes</taxon>
        <taxon>Dipodascales</taxon>
        <taxon>Trichomonascaceae</taxon>
        <taxon>Trichomonascus</taxon>
        <taxon>Trichomonascus ciferrii complex</taxon>
    </lineage>
</organism>
<feature type="region of interest" description="Disordered" evidence="2">
    <location>
        <begin position="228"/>
        <end position="297"/>
    </location>
</feature>
<dbReference type="GO" id="GO:0004523">
    <property type="term" value="F:RNA-DNA hybrid ribonuclease activity"/>
    <property type="evidence" value="ECO:0007669"/>
    <property type="project" value="InterPro"/>
</dbReference>
<dbReference type="SUPFAM" id="SSF55658">
    <property type="entry name" value="L9 N-domain-like"/>
    <property type="match status" value="1"/>
</dbReference>
<dbReference type="InterPro" id="IPR050092">
    <property type="entry name" value="RNase_H"/>
</dbReference>
<proteinExistence type="inferred from homology"/>
<evidence type="ECO:0000313" key="5">
    <source>
        <dbReference type="EMBL" id="KAA8917260.1"/>
    </source>
</evidence>
<feature type="compositionally biased region" description="Gly residues" evidence="2">
    <location>
        <begin position="269"/>
        <end position="289"/>
    </location>
</feature>
<dbReference type="InterPro" id="IPR012337">
    <property type="entry name" value="RNaseH-like_sf"/>
</dbReference>
<dbReference type="SUPFAM" id="SSF53098">
    <property type="entry name" value="Ribonuclease H-like"/>
    <property type="match status" value="1"/>
</dbReference>
<feature type="region of interest" description="Disordered" evidence="2">
    <location>
        <begin position="90"/>
        <end position="112"/>
    </location>
</feature>
<gene>
    <name evidence="5" type="ORF">TRICI_000598</name>
</gene>
<dbReference type="GO" id="GO:0043137">
    <property type="term" value="P:DNA replication, removal of RNA primer"/>
    <property type="evidence" value="ECO:0007669"/>
    <property type="project" value="TreeGrafter"/>
</dbReference>
<dbReference type="InterPro" id="IPR036397">
    <property type="entry name" value="RNaseH_sf"/>
</dbReference>
<evidence type="ECO:0000256" key="1">
    <source>
        <dbReference type="ARBA" id="ARBA00005300"/>
    </source>
</evidence>
<protein>
    <recommendedName>
        <fullName evidence="7">RNase H type-1 domain-containing protein</fullName>
    </recommendedName>
</protein>
<evidence type="ECO:0000259" key="4">
    <source>
        <dbReference type="Pfam" id="PF01693"/>
    </source>
</evidence>
<evidence type="ECO:0000259" key="3">
    <source>
        <dbReference type="Pfam" id="PF00075"/>
    </source>
</evidence>
<reference evidence="5" key="1">
    <citation type="journal article" date="2019" name="G3 (Bethesda)">
        <title>Genome Assemblies of Two Rare Opportunistic Yeast Pathogens: Diutina rugosa (syn. Candida rugosa) and Trichomonascus ciferrii (syn. Candida ciferrii).</title>
        <authorList>
            <person name="Mixao V."/>
            <person name="Saus E."/>
            <person name="Hansen A.P."/>
            <person name="Lass-Florl C."/>
            <person name="Gabaldon T."/>
        </authorList>
    </citation>
    <scope>NUCLEOTIDE SEQUENCE</scope>
    <source>
        <strain evidence="5">CBS 4856</strain>
    </source>
</reference>
<keyword evidence="6" id="KW-1185">Reference proteome</keyword>
<dbReference type="VEuPathDB" id="FungiDB:TRICI_000598"/>
<dbReference type="InterPro" id="IPR037056">
    <property type="entry name" value="RNase_H1_N_sf"/>
</dbReference>
<dbReference type="EMBL" id="SWFS01000052">
    <property type="protein sequence ID" value="KAA8917260.1"/>
    <property type="molecule type" value="Genomic_DNA"/>
</dbReference>
<feature type="domain" description="RNase H type-1" evidence="3">
    <location>
        <begin position="59"/>
        <end position="190"/>
    </location>
</feature>
<dbReference type="OrthoDB" id="407198at2759"/>
<evidence type="ECO:0000313" key="6">
    <source>
        <dbReference type="Proteomes" id="UP000761534"/>
    </source>
</evidence>
<feature type="domain" description="Ribonuclease H1 N-terminal" evidence="4">
    <location>
        <begin position="5"/>
        <end position="48"/>
    </location>
</feature>
<comment type="similarity">
    <text evidence="1">Belongs to the RNase H family.</text>
</comment>
<evidence type="ECO:0000256" key="2">
    <source>
        <dbReference type="SAM" id="MobiDB-lite"/>
    </source>
</evidence>
<dbReference type="GO" id="GO:0003676">
    <property type="term" value="F:nucleic acid binding"/>
    <property type="evidence" value="ECO:0007669"/>
    <property type="project" value="InterPro"/>
</dbReference>